<organism evidence="1 2">
    <name type="scientific">Candidatus Fimihabitans intestinipullorum</name>
    <dbReference type="NCBI Taxonomy" id="2840820"/>
    <lineage>
        <taxon>Bacteria</taxon>
        <taxon>Bacillati</taxon>
        <taxon>Mycoplasmatota</taxon>
        <taxon>Mycoplasmatota incertae sedis</taxon>
        <taxon>Candidatus Fimihabitans</taxon>
    </lineage>
</organism>
<dbReference type="EMBL" id="DVML01000038">
    <property type="protein sequence ID" value="HIU23204.1"/>
    <property type="molecule type" value="Genomic_DNA"/>
</dbReference>
<dbReference type="InterPro" id="IPR011664">
    <property type="entry name" value="Abi_system_AbiD/AbiF-like"/>
</dbReference>
<evidence type="ECO:0000313" key="2">
    <source>
        <dbReference type="Proteomes" id="UP000824087"/>
    </source>
</evidence>
<comment type="caution">
    <text evidence="1">The sequence shown here is derived from an EMBL/GenBank/DDBJ whole genome shotgun (WGS) entry which is preliminary data.</text>
</comment>
<proteinExistence type="predicted"/>
<sequence>MKSKIFKTLDEQIDILKARGLVIDDVEYAKEILFRENYFFVSGYRHLFMRKYNDDQFLKGTRFDELYAAFVFDRKLRNIMFKYILVIENNIKSIISYQMSKKYGYKEKDYLDPKNFTQDSLKSRQVYDILNKTKRQIRINGKEHTATMHYLSNYGYIPMWILVKVLSFGIVSELYSILKLEDQEAIASFYHLDAETLAIYLSLLANFRNLCAHEEVLYDHRTQKEIPDTKYHELLDIPKEDGEYIYGKNDLFVLPIIMKQMLTEGEFRELIYEIGYEIDVLDGIVDVVPLHTILNKIGFPNNWRELIKMD</sequence>
<accession>A0A9D1HVL2</accession>
<evidence type="ECO:0000313" key="1">
    <source>
        <dbReference type="EMBL" id="HIU23204.1"/>
    </source>
</evidence>
<dbReference type="AlphaFoldDB" id="A0A9D1HVL2"/>
<reference evidence="1" key="1">
    <citation type="submission" date="2020-10" db="EMBL/GenBank/DDBJ databases">
        <authorList>
            <person name="Gilroy R."/>
        </authorList>
    </citation>
    <scope>NUCLEOTIDE SEQUENCE</scope>
    <source>
        <strain evidence="1">CHK197-8231</strain>
    </source>
</reference>
<dbReference type="Proteomes" id="UP000824087">
    <property type="component" value="Unassembled WGS sequence"/>
</dbReference>
<name>A0A9D1HVL2_9BACT</name>
<protein>
    <submittedName>
        <fullName evidence="1">Abi family protein</fullName>
    </submittedName>
</protein>
<gene>
    <name evidence="1" type="ORF">IAD49_06450</name>
</gene>
<reference evidence="1" key="2">
    <citation type="journal article" date="2021" name="PeerJ">
        <title>Extensive microbial diversity within the chicken gut microbiome revealed by metagenomics and culture.</title>
        <authorList>
            <person name="Gilroy R."/>
            <person name="Ravi A."/>
            <person name="Getino M."/>
            <person name="Pursley I."/>
            <person name="Horton D.L."/>
            <person name="Alikhan N.F."/>
            <person name="Baker D."/>
            <person name="Gharbi K."/>
            <person name="Hall N."/>
            <person name="Watson M."/>
            <person name="Adriaenssens E.M."/>
            <person name="Foster-Nyarko E."/>
            <person name="Jarju S."/>
            <person name="Secka A."/>
            <person name="Antonio M."/>
            <person name="Oren A."/>
            <person name="Chaudhuri R.R."/>
            <person name="La Ragione R."/>
            <person name="Hildebrand F."/>
            <person name="Pallen M.J."/>
        </authorList>
    </citation>
    <scope>NUCLEOTIDE SEQUENCE</scope>
    <source>
        <strain evidence="1">CHK197-8231</strain>
    </source>
</reference>
<dbReference type="Pfam" id="PF07751">
    <property type="entry name" value="Abi_2"/>
    <property type="match status" value="1"/>
</dbReference>